<dbReference type="Proteomes" id="UP000005317">
    <property type="component" value="Unassembled WGS sequence"/>
</dbReference>
<dbReference type="RefSeq" id="WP_002710679.1">
    <property type="nucleotide sequence ID" value="NZ_JH651384.1"/>
</dbReference>
<evidence type="ECO:0000259" key="1">
    <source>
        <dbReference type="Pfam" id="PF13649"/>
    </source>
</evidence>
<evidence type="ECO:0000313" key="2">
    <source>
        <dbReference type="EMBL" id="EIJ36812.1"/>
    </source>
</evidence>
<keyword evidence="3" id="KW-1185">Reference proteome</keyword>
<dbReference type="PANTHER" id="PTHR43464">
    <property type="entry name" value="METHYLTRANSFERASE"/>
    <property type="match status" value="1"/>
</dbReference>
<keyword evidence="2" id="KW-0808">Transferase</keyword>
<proteinExistence type="predicted"/>
<dbReference type="EMBL" id="JH651384">
    <property type="protein sequence ID" value="EIJ36812.1"/>
    <property type="molecule type" value="Genomic_DNA"/>
</dbReference>
<dbReference type="GO" id="GO:0010420">
    <property type="term" value="F:polyprenyldihydroxybenzoate methyltransferase activity"/>
    <property type="evidence" value="ECO:0007669"/>
    <property type="project" value="TreeGrafter"/>
</dbReference>
<dbReference type="AlphaFoldDB" id="A0A656HKQ4"/>
<dbReference type="CDD" id="cd02440">
    <property type="entry name" value="AdoMet_MTases"/>
    <property type="match status" value="1"/>
</dbReference>
<dbReference type="SUPFAM" id="SSF53335">
    <property type="entry name" value="S-adenosyl-L-methionine-dependent methyltransferases"/>
    <property type="match status" value="1"/>
</dbReference>
<sequence>MISHQERYDNWAPDYNKDVAARNYDGPDYIVDYLMELADAGKIPVSPDLADFKVLDVACGSGLVGQALQKKGFRHIDGTDLSQGMIAQAHHSGAYQTLMAWIDLNKPLPFFLHGQYDLTVCCGVFALDFVEPKSLSYLAQATKPGGTIIMSTKTTYYDTYDFDGYYKSQVDAGELSLVDCRMNKPYLGSEADGHYWVFTVPAKQENTA</sequence>
<dbReference type="PANTHER" id="PTHR43464:SF23">
    <property type="entry name" value="JUVENILE HORMONE ACID O-METHYLTRANSFERASE"/>
    <property type="match status" value="1"/>
</dbReference>
<evidence type="ECO:0000313" key="3">
    <source>
        <dbReference type="Proteomes" id="UP000005317"/>
    </source>
</evidence>
<feature type="domain" description="Methyltransferase" evidence="1">
    <location>
        <begin position="54"/>
        <end position="146"/>
    </location>
</feature>
<dbReference type="Pfam" id="PF13649">
    <property type="entry name" value="Methyltransf_25"/>
    <property type="match status" value="1"/>
</dbReference>
<dbReference type="InterPro" id="IPR029063">
    <property type="entry name" value="SAM-dependent_MTases_sf"/>
</dbReference>
<dbReference type="GO" id="GO:0032259">
    <property type="term" value="P:methylation"/>
    <property type="evidence" value="ECO:0007669"/>
    <property type="project" value="UniProtKB-KW"/>
</dbReference>
<dbReference type="Gene3D" id="3.40.50.150">
    <property type="entry name" value="Vaccinia Virus protein VP39"/>
    <property type="match status" value="1"/>
</dbReference>
<name>A0A656HKQ4_THINJ</name>
<keyword evidence="2" id="KW-0489">Methyltransferase</keyword>
<gene>
    <name evidence="2" type="ORF">Thini_4330</name>
</gene>
<protein>
    <submittedName>
        <fullName evidence="2">Methyltransferase type 12</fullName>
    </submittedName>
</protein>
<dbReference type="InterPro" id="IPR041698">
    <property type="entry name" value="Methyltransf_25"/>
</dbReference>
<organism evidence="2 3">
    <name type="scientific">Thiothrix nivea (strain ATCC 35100 / DSM 5205 / JP2)</name>
    <dbReference type="NCBI Taxonomy" id="870187"/>
    <lineage>
        <taxon>Bacteria</taxon>
        <taxon>Pseudomonadati</taxon>
        <taxon>Pseudomonadota</taxon>
        <taxon>Gammaproteobacteria</taxon>
        <taxon>Thiotrichales</taxon>
        <taxon>Thiotrichaceae</taxon>
        <taxon>Thiothrix</taxon>
    </lineage>
</organism>
<dbReference type="OrthoDB" id="9760689at2"/>
<accession>A0A656HKQ4</accession>
<reference evidence="3" key="1">
    <citation type="journal article" date="2011" name="Stand. Genomic Sci.">
        <title>Genome sequence of the filamentous, gliding Thiothrix nivea neotype strain (JP2(T)).</title>
        <authorList>
            <person name="Lapidus A."/>
            <person name="Nolan M."/>
            <person name="Lucas S."/>
            <person name="Glavina Del Rio T."/>
            <person name="Tice H."/>
            <person name="Cheng J.F."/>
            <person name="Tapia R."/>
            <person name="Han C."/>
            <person name="Goodwin L."/>
            <person name="Pitluck S."/>
            <person name="Liolios K."/>
            <person name="Pagani I."/>
            <person name="Ivanova N."/>
            <person name="Huntemann M."/>
            <person name="Mavromatis K."/>
            <person name="Mikhailova N."/>
            <person name="Pati A."/>
            <person name="Chen A."/>
            <person name="Palaniappan K."/>
            <person name="Land M."/>
            <person name="Brambilla E.M."/>
            <person name="Rohde M."/>
            <person name="Abt B."/>
            <person name="Verbarg S."/>
            <person name="Goker M."/>
            <person name="Bristow J."/>
            <person name="Eisen J.A."/>
            <person name="Markowitz V."/>
            <person name="Hugenholtz P."/>
            <person name="Kyrpides N.C."/>
            <person name="Klenk H.P."/>
            <person name="Woyke T."/>
        </authorList>
    </citation>
    <scope>NUCLEOTIDE SEQUENCE [LARGE SCALE GENOMIC DNA]</scope>
    <source>
        <strain evidence="3">ATCC 35100 / DSM 5205 / JP2</strain>
    </source>
</reference>